<accession>A0A1F2P6S0</accession>
<evidence type="ECO:0000313" key="3">
    <source>
        <dbReference type="Proteomes" id="UP000185779"/>
    </source>
</evidence>
<proteinExistence type="predicted"/>
<gene>
    <name evidence="1" type="ORF">ENI32_06475</name>
    <name evidence="2" type="ORF">SBU_000320</name>
</gene>
<evidence type="ECO:0000313" key="1">
    <source>
        <dbReference type="EMBL" id="HEC57509.1"/>
    </source>
</evidence>
<comment type="caution">
    <text evidence="2">The sequence shown here is derived from an EMBL/GenBank/DDBJ whole genome shotgun (WGS) entry which is preliminary data.</text>
</comment>
<dbReference type="Pfam" id="PF08859">
    <property type="entry name" value="DGC"/>
    <property type="match status" value="1"/>
</dbReference>
<dbReference type="Proteomes" id="UP000885936">
    <property type="component" value="Unassembled WGS sequence"/>
</dbReference>
<evidence type="ECO:0000313" key="2">
    <source>
        <dbReference type="EMBL" id="OFV67027.1"/>
    </source>
</evidence>
<reference evidence="1" key="2">
    <citation type="journal article" date="2020" name="mSystems">
        <title>Genome- and Community-Level Interaction Insights into Carbon Utilization and Element Cycling Functions of Hydrothermarchaeota in Hydrothermal Sediment.</title>
        <authorList>
            <person name="Zhou Z."/>
            <person name="Liu Y."/>
            <person name="Xu W."/>
            <person name="Pan J."/>
            <person name="Luo Z.H."/>
            <person name="Li M."/>
        </authorList>
    </citation>
    <scope>NUCLEOTIDE SEQUENCE [LARGE SCALE GENOMIC DNA]</scope>
    <source>
        <strain evidence="1">HyVt-386</strain>
    </source>
</reference>
<keyword evidence="3" id="KW-1185">Reference proteome</keyword>
<protein>
    <submittedName>
        <fullName evidence="2">DGC domain protein</fullName>
    </submittedName>
</protein>
<dbReference type="InterPro" id="IPR014958">
    <property type="entry name" value="DGC"/>
</dbReference>
<dbReference type="EMBL" id="DRIE01000108">
    <property type="protein sequence ID" value="HEC57509.1"/>
    <property type="molecule type" value="Genomic_DNA"/>
</dbReference>
<organism evidence="2 3">
    <name type="scientific">Candidatus Syntropharchaeum butanivorans</name>
    <dbReference type="NCBI Taxonomy" id="1839936"/>
    <lineage>
        <taxon>Archaea</taxon>
        <taxon>Methanobacteriati</taxon>
        <taxon>Methanobacteriota</taxon>
        <taxon>Stenosarchaea group</taxon>
        <taxon>Methanomicrobia</taxon>
        <taxon>Methanosarcinales</taxon>
        <taxon>ANME-2 cluster</taxon>
        <taxon>Candidatus Syntropharchaeum</taxon>
    </lineage>
</organism>
<dbReference type="EMBL" id="LYOR01000001">
    <property type="protein sequence ID" value="OFV67027.1"/>
    <property type="molecule type" value="Genomic_DNA"/>
</dbReference>
<sequence length="165" mass="18534">MRALSETVIRYRVADIPMTTDKLVIEGVRGGRRKPICLFPCSGFNIPGEAARRASAIISEEIFPDISETLGIVELTRAFIDGNTPSFKKKLGKQKVITVDGCSYQCAREFITRFLRIEPEREIVIGLGGNREEEASKLTRTRKEDIDRAVLLIKECIEEIYPKSG</sequence>
<dbReference type="Proteomes" id="UP000185779">
    <property type="component" value="Unassembled WGS sequence"/>
</dbReference>
<dbReference type="AlphaFoldDB" id="A0A1F2P6S0"/>
<reference evidence="2 3" key="1">
    <citation type="submission" date="2016-05" db="EMBL/GenBank/DDBJ databases">
        <title>Microbial consortia oxidize butane by reversing methanogenesis.</title>
        <authorList>
            <person name="Laso-Perez R."/>
            <person name="Richter M."/>
            <person name="Wegener G."/>
            <person name="Musat F."/>
        </authorList>
    </citation>
    <scope>NUCLEOTIDE SEQUENCE [LARGE SCALE GENOMIC DNA]</scope>
    <source>
        <strain evidence="2">BOX1</strain>
    </source>
</reference>
<name>A0A1F2P6S0_9EURY</name>